<feature type="signal peptide" evidence="1">
    <location>
        <begin position="1"/>
        <end position="26"/>
    </location>
</feature>
<dbReference type="Proteomes" id="UP000198558">
    <property type="component" value="Unassembled WGS sequence"/>
</dbReference>
<accession>A0A1I0F7D5</accession>
<organism evidence="2 3">
    <name type="scientific">Thomasclavelia cocleata</name>
    <dbReference type="NCBI Taxonomy" id="69824"/>
    <lineage>
        <taxon>Bacteria</taxon>
        <taxon>Bacillati</taxon>
        <taxon>Bacillota</taxon>
        <taxon>Erysipelotrichia</taxon>
        <taxon>Erysipelotrichales</taxon>
        <taxon>Coprobacillaceae</taxon>
        <taxon>Thomasclavelia</taxon>
    </lineage>
</organism>
<dbReference type="AlphaFoldDB" id="A0A1I0F7D5"/>
<feature type="chain" id="PRO_5038817725" description="Lipoprotein" evidence="1">
    <location>
        <begin position="27"/>
        <end position="145"/>
    </location>
</feature>
<protein>
    <recommendedName>
        <fullName evidence="4">Lipoprotein</fullName>
    </recommendedName>
</protein>
<dbReference type="GeneID" id="78288521"/>
<sequence length="145" mass="16432">MKKFSKLLLVLLLCFTFIGCSSKKNTAEITKLLKDAGYTVKYNKDDYTTITISESKSGKDKSQFIAYVEKDDISSIAFIQLPEDSQNYDDMIIGYIYANEKSDAQVDDKAQKASEKVLKKLNISIEELTDYCLDVHKDEGKSLKD</sequence>
<dbReference type="EMBL" id="FOIN01000017">
    <property type="protein sequence ID" value="SET53992.1"/>
    <property type="molecule type" value="Genomic_DNA"/>
</dbReference>
<evidence type="ECO:0008006" key="4">
    <source>
        <dbReference type="Google" id="ProtNLM"/>
    </source>
</evidence>
<evidence type="ECO:0000313" key="3">
    <source>
        <dbReference type="Proteomes" id="UP000198558"/>
    </source>
</evidence>
<dbReference type="RefSeq" id="WP_092354105.1">
    <property type="nucleotide sequence ID" value="NZ_CAOVBR010000052.1"/>
</dbReference>
<evidence type="ECO:0000256" key="1">
    <source>
        <dbReference type="SAM" id="SignalP"/>
    </source>
</evidence>
<reference evidence="3" key="1">
    <citation type="submission" date="2016-10" db="EMBL/GenBank/DDBJ databases">
        <authorList>
            <person name="Varghese N."/>
            <person name="Submissions S."/>
        </authorList>
    </citation>
    <scope>NUCLEOTIDE SEQUENCE [LARGE SCALE GENOMIC DNA]</scope>
    <source>
        <strain evidence="3">DSM 1551</strain>
    </source>
</reference>
<keyword evidence="1" id="KW-0732">Signal</keyword>
<proteinExistence type="predicted"/>
<keyword evidence="3" id="KW-1185">Reference proteome</keyword>
<gene>
    <name evidence="2" type="ORF">SAMN04489758_11726</name>
</gene>
<dbReference type="PROSITE" id="PS51257">
    <property type="entry name" value="PROKAR_LIPOPROTEIN"/>
    <property type="match status" value="1"/>
</dbReference>
<dbReference type="OrthoDB" id="1655215at2"/>
<evidence type="ECO:0000313" key="2">
    <source>
        <dbReference type="EMBL" id="SET53992.1"/>
    </source>
</evidence>
<name>A0A1I0F7D5_9FIRM</name>